<evidence type="ECO:0000256" key="1">
    <source>
        <dbReference type="ARBA" id="ARBA00004651"/>
    </source>
</evidence>
<dbReference type="EMBL" id="CP137852">
    <property type="protein sequence ID" value="WPB83432.1"/>
    <property type="molecule type" value="Genomic_DNA"/>
</dbReference>
<dbReference type="RefSeq" id="WP_318647408.1">
    <property type="nucleotide sequence ID" value="NZ_CP137852.1"/>
</dbReference>
<evidence type="ECO:0000256" key="2">
    <source>
        <dbReference type="ARBA" id="ARBA00009142"/>
    </source>
</evidence>
<name>A0ABZ0PCV2_9PROT</name>
<keyword evidence="10" id="KW-1185">Reference proteome</keyword>
<comment type="similarity">
    <text evidence="2 8">Belongs to the 4-toluene sulfonate uptake permease (TSUP) (TC 2.A.102) family.</text>
</comment>
<feature type="transmembrane region" description="Helical" evidence="8">
    <location>
        <begin position="153"/>
        <end position="177"/>
    </location>
</feature>
<keyword evidence="3" id="KW-0813">Transport</keyword>
<organism evidence="9 10">
    <name type="scientific">Sediminicoccus rosea</name>
    <dbReference type="NCBI Taxonomy" id="1225128"/>
    <lineage>
        <taxon>Bacteria</taxon>
        <taxon>Pseudomonadati</taxon>
        <taxon>Pseudomonadota</taxon>
        <taxon>Alphaproteobacteria</taxon>
        <taxon>Acetobacterales</taxon>
        <taxon>Roseomonadaceae</taxon>
        <taxon>Sediminicoccus</taxon>
    </lineage>
</organism>
<keyword evidence="4 8" id="KW-1003">Cell membrane</keyword>
<protein>
    <recommendedName>
        <fullName evidence="8">Probable membrane transporter protein</fullName>
    </recommendedName>
</protein>
<sequence length="263" mass="27017">MWAEALLISAGSLLAAFCASIAGFAFVLVGAAVLLQFMAPALVAPVLVMGSLIVQGIGTWAVRDHIPWQRLWLYVGTATLGLPMGLAILALGPARAIVAGVGALLVLYAGYTLARIAVLRLALGSGLPANPALARLALRLKAPGARATPRSDAAIGFASGILGGIGGYVGALVGMWADMQGMPPQDTRALMQPFIAIMQALTVIGLAFTGFFTPEAMLLTATAVPALLLGTWAGQRAGRRLPAQGFRLVLLSLLLVSGLSLLL</sequence>
<reference evidence="9 10" key="1">
    <citation type="submission" date="2023-11" db="EMBL/GenBank/DDBJ databases">
        <title>Arctic aerobic anoxygenic photoheterotroph Sediminicoccus rosea KRV36 adapts its photosynthesis to long days of polar summer.</title>
        <authorList>
            <person name="Tomasch J."/>
            <person name="Kopejtka K."/>
            <person name="Bily T."/>
            <person name="Gardiner A.T."/>
            <person name="Gardian Z."/>
            <person name="Shivaramu S."/>
            <person name="Koblizek M."/>
            <person name="Engelhardt F."/>
            <person name="Kaftan D."/>
        </authorList>
    </citation>
    <scope>NUCLEOTIDE SEQUENCE [LARGE SCALE GENOMIC DNA]</scope>
    <source>
        <strain evidence="9 10">R-30</strain>
    </source>
</reference>
<gene>
    <name evidence="9" type="ORF">R9Z33_15120</name>
</gene>
<dbReference type="PANTHER" id="PTHR30269">
    <property type="entry name" value="TRANSMEMBRANE PROTEIN YFCA"/>
    <property type="match status" value="1"/>
</dbReference>
<keyword evidence="5 8" id="KW-0812">Transmembrane</keyword>
<evidence type="ECO:0000256" key="3">
    <source>
        <dbReference type="ARBA" id="ARBA00022448"/>
    </source>
</evidence>
<keyword evidence="7 8" id="KW-0472">Membrane</keyword>
<evidence type="ECO:0000313" key="10">
    <source>
        <dbReference type="Proteomes" id="UP001305521"/>
    </source>
</evidence>
<comment type="subcellular location">
    <subcellularLocation>
        <location evidence="1 8">Cell membrane</location>
        <topology evidence="1 8">Multi-pass membrane protein</topology>
    </subcellularLocation>
</comment>
<evidence type="ECO:0000256" key="5">
    <source>
        <dbReference type="ARBA" id="ARBA00022692"/>
    </source>
</evidence>
<dbReference type="Pfam" id="PF01925">
    <property type="entry name" value="TauE"/>
    <property type="match status" value="1"/>
</dbReference>
<dbReference type="PANTHER" id="PTHR30269:SF37">
    <property type="entry name" value="MEMBRANE TRANSPORTER PROTEIN"/>
    <property type="match status" value="1"/>
</dbReference>
<evidence type="ECO:0000313" key="9">
    <source>
        <dbReference type="EMBL" id="WPB83432.1"/>
    </source>
</evidence>
<feature type="transmembrane region" description="Helical" evidence="8">
    <location>
        <begin position="96"/>
        <end position="114"/>
    </location>
</feature>
<keyword evidence="6 8" id="KW-1133">Transmembrane helix</keyword>
<evidence type="ECO:0000256" key="8">
    <source>
        <dbReference type="RuleBase" id="RU363041"/>
    </source>
</evidence>
<evidence type="ECO:0000256" key="6">
    <source>
        <dbReference type="ARBA" id="ARBA00022989"/>
    </source>
</evidence>
<accession>A0ABZ0PCV2</accession>
<evidence type="ECO:0000256" key="7">
    <source>
        <dbReference type="ARBA" id="ARBA00023136"/>
    </source>
</evidence>
<evidence type="ECO:0000256" key="4">
    <source>
        <dbReference type="ARBA" id="ARBA00022475"/>
    </source>
</evidence>
<dbReference type="Proteomes" id="UP001305521">
    <property type="component" value="Chromosome"/>
</dbReference>
<feature type="transmembrane region" description="Helical" evidence="8">
    <location>
        <begin position="41"/>
        <end position="62"/>
    </location>
</feature>
<feature type="transmembrane region" description="Helical" evidence="8">
    <location>
        <begin position="71"/>
        <end position="90"/>
    </location>
</feature>
<dbReference type="InterPro" id="IPR052017">
    <property type="entry name" value="TSUP"/>
</dbReference>
<feature type="transmembrane region" description="Helical" evidence="8">
    <location>
        <begin position="245"/>
        <end position="262"/>
    </location>
</feature>
<proteinExistence type="inferred from homology"/>
<feature type="transmembrane region" description="Helical" evidence="8">
    <location>
        <begin position="189"/>
        <end position="210"/>
    </location>
</feature>
<feature type="transmembrane region" description="Helical" evidence="8">
    <location>
        <begin position="12"/>
        <end position="35"/>
    </location>
</feature>
<dbReference type="InterPro" id="IPR002781">
    <property type="entry name" value="TM_pro_TauE-like"/>
</dbReference>